<evidence type="ECO:0000313" key="2">
    <source>
        <dbReference type="Proteomes" id="UP000256519"/>
    </source>
</evidence>
<sequence>MYYNHRKKNQEPLPKEQIEIWECESEECNGWMRKNFSYQNHQKCPLCGHKMRTGERLLDASPNPHQK</sequence>
<dbReference type="AlphaFoldDB" id="A0A2B2Z339"/>
<accession>A0A2B2Z339</accession>
<dbReference type="RefSeq" id="WP_025749139.1">
    <property type="nucleotide sequence ID" value="NZ_AZUJ01000001.1"/>
</dbReference>
<gene>
    <name evidence="1" type="ORF">C3744_06500</name>
</gene>
<protein>
    <submittedName>
        <fullName evidence="1">Cold-shock protein</fullName>
    </submittedName>
</protein>
<evidence type="ECO:0000313" key="1">
    <source>
        <dbReference type="EMBL" id="RDZ16180.1"/>
    </source>
</evidence>
<reference evidence="1 2" key="1">
    <citation type="journal article" date="2018" name="Appl. Environ. Microbiol.">
        <title>Antimicrobial susceptibility testing and tentative epidemiological cut-off values of five Bacillus species relevant for use as animal feed additives or for plant protection.</title>
        <authorList>
            <person name="Agerso Y."/>
            <person name="Stuer-Lauridsen B."/>
            <person name="Bjerre K."/>
            <person name="Jensen M.G."/>
            <person name="Johansen E."/>
            <person name="Bennedsen M."/>
            <person name="Brockmann E."/>
            <person name="Nielsen B."/>
        </authorList>
    </citation>
    <scope>NUCLEOTIDE SEQUENCE [LARGE SCALE GENOMIC DNA]</scope>
    <source>
        <strain evidence="1 2">CHCC20162</strain>
    </source>
</reference>
<dbReference type="EMBL" id="PQWM01000007">
    <property type="protein sequence ID" value="RDZ16180.1"/>
    <property type="molecule type" value="Genomic_DNA"/>
</dbReference>
<dbReference type="Pfam" id="PF14169">
    <property type="entry name" value="YdjO"/>
    <property type="match status" value="1"/>
</dbReference>
<comment type="caution">
    <text evidence="1">The sequence shown here is derived from an EMBL/GenBank/DDBJ whole genome shotgun (WGS) entry which is preliminary data.</text>
</comment>
<name>A0A2B2Z339_PRIMG</name>
<dbReference type="InterPro" id="IPR025916">
    <property type="entry name" value="YdjO"/>
</dbReference>
<organism evidence="1 2">
    <name type="scientific">Priestia megaterium</name>
    <name type="common">Bacillus megaterium</name>
    <dbReference type="NCBI Taxonomy" id="1404"/>
    <lineage>
        <taxon>Bacteria</taxon>
        <taxon>Bacillati</taxon>
        <taxon>Bacillota</taxon>
        <taxon>Bacilli</taxon>
        <taxon>Bacillales</taxon>
        <taxon>Bacillaceae</taxon>
        <taxon>Priestia</taxon>
    </lineage>
</organism>
<proteinExistence type="predicted"/>
<dbReference type="Proteomes" id="UP000256519">
    <property type="component" value="Unassembled WGS sequence"/>
</dbReference>